<dbReference type="GeneID" id="94847698"/>
<evidence type="ECO:0000313" key="3">
    <source>
        <dbReference type="Proteomes" id="UP000179807"/>
    </source>
</evidence>
<dbReference type="VEuPathDB" id="TrichDB:TRFO_40089"/>
<evidence type="ECO:0000313" key="2">
    <source>
        <dbReference type="EMBL" id="OHS93615.1"/>
    </source>
</evidence>
<feature type="transmembrane region" description="Helical" evidence="1">
    <location>
        <begin position="275"/>
        <end position="291"/>
    </location>
</feature>
<reference evidence="2" key="1">
    <citation type="submission" date="2016-10" db="EMBL/GenBank/DDBJ databases">
        <authorList>
            <person name="Benchimol M."/>
            <person name="Almeida L.G."/>
            <person name="Vasconcelos A.T."/>
            <person name="Perreira-Neves A."/>
            <person name="Rosa I.A."/>
            <person name="Tasca T."/>
            <person name="Bogo M.R."/>
            <person name="de Souza W."/>
        </authorList>
    </citation>
    <scope>NUCLEOTIDE SEQUENCE [LARGE SCALE GENOMIC DNA]</scope>
    <source>
        <strain evidence="2">K</strain>
    </source>
</reference>
<dbReference type="AlphaFoldDB" id="A0A1J4J630"/>
<feature type="transmembrane region" description="Helical" evidence="1">
    <location>
        <begin position="92"/>
        <end position="111"/>
    </location>
</feature>
<organism evidence="2 3">
    <name type="scientific">Tritrichomonas foetus</name>
    <dbReference type="NCBI Taxonomy" id="1144522"/>
    <lineage>
        <taxon>Eukaryota</taxon>
        <taxon>Metamonada</taxon>
        <taxon>Parabasalia</taxon>
        <taxon>Tritrichomonadida</taxon>
        <taxon>Tritrichomonadidae</taxon>
        <taxon>Tritrichomonas</taxon>
    </lineage>
</organism>
<dbReference type="OrthoDB" id="10263533at2759"/>
<dbReference type="EMBL" id="MLAK01001383">
    <property type="protein sequence ID" value="OHS93615.1"/>
    <property type="molecule type" value="Genomic_DNA"/>
</dbReference>
<feature type="transmembrane region" description="Helical" evidence="1">
    <location>
        <begin position="6"/>
        <end position="25"/>
    </location>
</feature>
<evidence type="ECO:0000256" key="1">
    <source>
        <dbReference type="SAM" id="Phobius"/>
    </source>
</evidence>
<feature type="transmembrane region" description="Helical" evidence="1">
    <location>
        <begin position="32"/>
        <end position="52"/>
    </location>
</feature>
<feature type="transmembrane region" description="Helical" evidence="1">
    <location>
        <begin position="213"/>
        <end position="233"/>
    </location>
</feature>
<sequence>MSFFSIFYTLSGCFLGFEIMSSLLIKSIDLHTIIAVGSIFGIILTGWITYILNLLIPLNFAFGLFQIIIYIIAGISIQFYRVKRKYLKSYSIICWFFAVLIPTLFLSWFFYYGLLYNETDTRGASFGDLPFHLNLISSFAVGCNSQRSSLFDIVSPFFAKEKLAYPIMTNFYSAILLKCFGSSYHMAIVIPSIVFGYAIFVILASLVYGFSHLQLACCIAPWLFLFTGGLGFIEYIKNPSLRNSFYTDFVHNWGNQHGSWFQTVIHILLPQRSSLHSLPTAWAIIYLLIVGAEKNKVNIRLYLAIGLLIAMLPQTQPHSIIAVAEYGVVHFILKLFPLSKEKLRTMLTNYFILAIVALVLGIPQCTPFISRTSNHNFMKIQPIWTKDKTKKFIPMWYRSLGTLFMLSLVHAPSIMNIKQLSVYLPAYFVFLISNYIWYQPWHLDNTKVFNAGWIPLVIAGVANYLAILFRTGRFGKILCMGLIISSCFSGFLAVRMAKREFYQEWPNKEIPFTIAKYVIENTPPKSIWITDEWHANPVVALAGRQTVVGYAGWIVSHGLNSNDRHTMIRNLLMNPDDSLIADKFGIEYICARSRSRDSISFHPHGSRKWKKVYEYDNYKIFKRVYPHT</sequence>
<keyword evidence="3" id="KW-1185">Reference proteome</keyword>
<feature type="transmembrane region" description="Helical" evidence="1">
    <location>
        <begin position="420"/>
        <end position="438"/>
    </location>
</feature>
<feature type="transmembrane region" description="Helical" evidence="1">
    <location>
        <begin position="350"/>
        <end position="369"/>
    </location>
</feature>
<dbReference type="RefSeq" id="XP_068346752.1">
    <property type="nucleotide sequence ID" value="XM_068512994.1"/>
</dbReference>
<proteinExistence type="predicted"/>
<feature type="transmembrane region" description="Helical" evidence="1">
    <location>
        <begin position="320"/>
        <end position="338"/>
    </location>
</feature>
<dbReference type="Proteomes" id="UP000179807">
    <property type="component" value="Unassembled WGS sequence"/>
</dbReference>
<feature type="transmembrane region" description="Helical" evidence="1">
    <location>
        <begin position="58"/>
        <end position="80"/>
    </location>
</feature>
<keyword evidence="1" id="KW-1133">Transmembrane helix</keyword>
<feature type="transmembrane region" description="Helical" evidence="1">
    <location>
        <begin position="187"/>
        <end position="207"/>
    </location>
</feature>
<comment type="caution">
    <text evidence="2">The sequence shown here is derived from an EMBL/GenBank/DDBJ whole genome shotgun (WGS) entry which is preliminary data.</text>
</comment>
<gene>
    <name evidence="2" type="ORF">TRFO_40089</name>
</gene>
<keyword evidence="1" id="KW-0472">Membrane</keyword>
<feature type="transmembrane region" description="Helical" evidence="1">
    <location>
        <begin position="450"/>
        <end position="469"/>
    </location>
</feature>
<feature type="transmembrane region" description="Helical" evidence="1">
    <location>
        <begin position="475"/>
        <end position="494"/>
    </location>
</feature>
<protein>
    <submittedName>
        <fullName evidence="2">Uncharacterized protein</fullName>
    </submittedName>
</protein>
<accession>A0A1J4J630</accession>
<keyword evidence="1" id="KW-0812">Transmembrane</keyword>
<feature type="transmembrane region" description="Helical" evidence="1">
    <location>
        <begin position="297"/>
        <end position="313"/>
    </location>
</feature>
<feature type="transmembrane region" description="Helical" evidence="1">
    <location>
        <begin position="395"/>
        <end position="414"/>
    </location>
</feature>
<name>A0A1J4J630_9EUKA</name>